<dbReference type="EMBL" id="CP086322">
    <property type="protein sequence ID" value="UQA90801.1"/>
    <property type="molecule type" value="Genomic_DNA"/>
</dbReference>
<dbReference type="Gene3D" id="3.30.565.10">
    <property type="entry name" value="Histidine kinase-like ATPase, C-terminal domain"/>
    <property type="match status" value="1"/>
</dbReference>
<dbReference type="InterPro" id="IPR036890">
    <property type="entry name" value="HATPase_C_sf"/>
</dbReference>
<dbReference type="Pfam" id="PF13581">
    <property type="entry name" value="HATPase_c_2"/>
    <property type="match status" value="1"/>
</dbReference>
<keyword evidence="3" id="KW-0547">Nucleotide-binding</keyword>
<dbReference type="GO" id="GO:0005524">
    <property type="term" value="F:ATP binding"/>
    <property type="evidence" value="ECO:0007669"/>
    <property type="project" value="UniProtKB-KW"/>
</dbReference>
<evidence type="ECO:0000259" key="2">
    <source>
        <dbReference type="Pfam" id="PF13581"/>
    </source>
</evidence>
<keyword evidence="3" id="KW-0067">ATP-binding</keyword>
<evidence type="ECO:0000313" key="4">
    <source>
        <dbReference type="Proteomes" id="UP000830115"/>
    </source>
</evidence>
<dbReference type="SUPFAM" id="SSF55874">
    <property type="entry name" value="ATPase domain of HSP90 chaperone/DNA topoisomerase II/histidine kinase"/>
    <property type="match status" value="1"/>
</dbReference>
<dbReference type="InterPro" id="IPR050267">
    <property type="entry name" value="Anti-sigma-factor_SerPK"/>
</dbReference>
<keyword evidence="1" id="KW-0808">Transferase</keyword>
<keyword evidence="1" id="KW-0418">Kinase</keyword>
<keyword evidence="1" id="KW-0723">Serine/threonine-protein kinase</keyword>
<gene>
    <name evidence="3" type="ORF">K9S39_01905</name>
</gene>
<dbReference type="Proteomes" id="UP000830115">
    <property type="component" value="Chromosome"/>
</dbReference>
<dbReference type="PANTHER" id="PTHR35526">
    <property type="entry name" value="ANTI-SIGMA-F FACTOR RSBW-RELATED"/>
    <property type="match status" value="1"/>
</dbReference>
<dbReference type="InterPro" id="IPR003594">
    <property type="entry name" value="HATPase_dom"/>
</dbReference>
<dbReference type="RefSeq" id="WP_248861568.1">
    <property type="nucleotide sequence ID" value="NZ_CP086322.1"/>
</dbReference>
<organism evidence="3 4">
    <name type="scientific">Streptomyces halobius</name>
    <dbReference type="NCBI Taxonomy" id="2879846"/>
    <lineage>
        <taxon>Bacteria</taxon>
        <taxon>Bacillati</taxon>
        <taxon>Actinomycetota</taxon>
        <taxon>Actinomycetes</taxon>
        <taxon>Kitasatosporales</taxon>
        <taxon>Streptomycetaceae</taxon>
        <taxon>Streptomyces</taxon>
    </lineage>
</organism>
<accession>A0ABY4LZ86</accession>
<keyword evidence="4" id="KW-1185">Reference proteome</keyword>
<evidence type="ECO:0000313" key="3">
    <source>
        <dbReference type="EMBL" id="UQA90801.1"/>
    </source>
</evidence>
<feature type="domain" description="Histidine kinase/HSP90-like ATPase" evidence="2">
    <location>
        <begin position="3"/>
        <end position="125"/>
    </location>
</feature>
<name>A0ABY4LZ86_9ACTN</name>
<sequence>MQAVLRAARQARTFTEKSLRRWGEGAELIEAAVLIVCELATNAICHGAQETGPGSEPGPEAAFTLRLALQPEVLHIEVRDGSAVLPVQRAAGREDGCGRGLLIISALAESWTCGPDPDGGKWVRASLSRVADALMG</sequence>
<reference evidence="3" key="1">
    <citation type="submission" date="2021-10" db="EMBL/GenBank/DDBJ databases">
        <title>Streptomyces nigrumlapis sp.nov.,an antimicrobial producing actinobacterium isolated from Black Gobi rocks.</title>
        <authorList>
            <person name="Wen Y."/>
            <person name="Zhang W."/>
            <person name="Liu X.G."/>
        </authorList>
    </citation>
    <scope>NUCLEOTIDE SEQUENCE</scope>
    <source>
        <strain evidence="3">ST13-2-2</strain>
    </source>
</reference>
<dbReference type="CDD" id="cd16936">
    <property type="entry name" value="HATPase_RsbW-like"/>
    <property type="match status" value="1"/>
</dbReference>
<evidence type="ECO:0000256" key="1">
    <source>
        <dbReference type="ARBA" id="ARBA00022527"/>
    </source>
</evidence>
<dbReference type="PANTHER" id="PTHR35526:SF3">
    <property type="entry name" value="ANTI-SIGMA-F FACTOR RSBW"/>
    <property type="match status" value="1"/>
</dbReference>
<protein>
    <submittedName>
        <fullName evidence="3">ATP-binding protein</fullName>
    </submittedName>
</protein>
<proteinExistence type="predicted"/>